<reference evidence="1 2" key="1">
    <citation type="journal article" date="2019" name="Commun. Biol.">
        <title>The bagworm genome reveals a unique fibroin gene that provides high tensile strength.</title>
        <authorList>
            <person name="Kono N."/>
            <person name="Nakamura H."/>
            <person name="Ohtoshi R."/>
            <person name="Tomita M."/>
            <person name="Numata K."/>
            <person name="Arakawa K."/>
        </authorList>
    </citation>
    <scope>NUCLEOTIDE SEQUENCE [LARGE SCALE GENOMIC DNA]</scope>
</reference>
<dbReference type="OrthoDB" id="420169at2759"/>
<name>A0A4C1ZC41_EUMVA</name>
<evidence type="ECO:0000313" key="2">
    <source>
        <dbReference type="Proteomes" id="UP000299102"/>
    </source>
</evidence>
<dbReference type="Proteomes" id="UP000299102">
    <property type="component" value="Unassembled WGS sequence"/>
</dbReference>
<dbReference type="Gene3D" id="3.30.70.270">
    <property type="match status" value="1"/>
</dbReference>
<dbReference type="AlphaFoldDB" id="A0A4C1ZC41"/>
<dbReference type="EMBL" id="BGZK01001727">
    <property type="protein sequence ID" value="GBP85300.1"/>
    <property type="molecule type" value="Genomic_DNA"/>
</dbReference>
<gene>
    <name evidence="1" type="primary">pol</name>
    <name evidence="1" type="ORF">EVAR_56849_1</name>
</gene>
<protein>
    <submittedName>
        <fullName evidence="1">Retrovirus-related Pol polyprotein from transposon 17.6</fullName>
    </submittedName>
</protein>
<organism evidence="1 2">
    <name type="scientific">Eumeta variegata</name>
    <name type="common">Bagworm moth</name>
    <name type="synonym">Eumeta japonica</name>
    <dbReference type="NCBI Taxonomy" id="151549"/>
    <lineage>
        <taxon>Eukaryota</taxon>
        <taxon>Metazoa</taxon>
        <taxon>Ecdysozoa</taxon>
        <taxon>Arthropoda</taxon>
        <taxon>Hexapoda</taxon>
        <taxon>Insecta</taxon>
        <taxon>Pterygota</taxon>
        <taxon>Neoptera</taxon>
        <taxon>Endopterygota</taxon>
        <taxon>Lepidoptera</taxon>
        <taxon>Glossata</taxon>
        <taxon>Ditrysia</taxon>
        <taxon>Tineoidea</taxon>
        <taxon>Psychidae</taxon>
        <taxon>Oiketicinae</taxon>
        <taxon>Eumeta</taxon>
    </lineage>
</organism>
<dbReference type="InterPro" id="IPR043502">
    <property type="entry name" value="DNA/RNA_pol_sf"/>
</dbReference>
<comment type="caution">
    <text evidence="1">The sequence shown here is derived from an EMBL/GenBank/DDBJ whole genome shotgun (WGS) entry which is preliminary data.</text>
</comment>
<keyword evidence="2" id="KW-1185">Reference proteome</keyword>
<dbReference type="InterPro" id="IPR043128">
    <property type="entry name" value="Rev_trsase/Diguanyl_cyclase"/>
</dbReference>
<dbReference type="GO" id="GO:0071897">
    <property type="term" value="P:DNA biosynthetic process"/>
    <property type="evidence" value="ECO:0007669"/>
    <property type="project" value="UniProtKB-ARBA"/>
</dbReference>
<sequence length="111" mass="13298">MQWRRYTTRGRRRHQVEIDSRDKKKECVLNENGPMVVQYYDDWVFNAPATFKRLMEQVLVELTEEACTVWLNDVIVIEKDFDDHLQKLKQVLLKIPDANKEKRSAPQRNGH</sequence>
<proteinExistence type="predicted"/>
<dbReference type="STRING" id="151549.A0A4C1ZC41"/>
<evidence type="ECO:0000313" key="1">
    <source>
        <dbReference type="EMBL" id="GBP85300.1"/>
    </source>
</evidence>
<dbReference type="SUPFAM" id="SSF56672">
    <property type="entry name" value="DNA/RNA polymerases"/>
    <property type="match status" value="1"/>
</dbReference>
<accession>A0A4C1ZC41</accession>